<dbReference type="STRING" id="1178516.AWR27_01270"/>
<evidence type="ECO:0000259" key="1">
    <source>
        <dbReference type="PROSITE" id="PS51352"/>
    </source>
</evidence>
<dbReference type="AlphaFoldDB" id="A0A1P9WRV7"/>
<sequence length="169" mass="18917">MKRYLKIGLLVLLAGGLGGAVFQMRQTLTAQTALSAQLRHRPNLSAVRFVRKPLPAMLHNKLTLIVLFDPDCEHCQYQAQQMRLRQADFAGAGLYWLTTQPLARAQAFARAYGLDSLNMMHVGTLTREEAYRAFGAAGVPHIFIYGANGQLQREYKGEVKVDALTKYLH</sequence>
<dbReference type="InterPro" id="IPR013766">
    <property type="entry name" value="Thioredoxin_domain"/>
</dbReference>
<dbReference type="Proteomes" id="UP000187941">
    <property type="component" value="Chromosome"/>
</dbReference>
<evidence type="ECO:0000313" key="3">
    <source>
        <dbReference type="Proteomes" id="UP000187941"/>
    </source>
</evidence>
<dbReference type="RefSeq" id="WP_077129523.1">
    <property type="nucleotide sequence ID" value="NZ_CP014263.1"/>
</dbReference>
<accession>A0A1P9WRV7</accession>
<dbReference type="KEGG" id="smon:AWR27_01270"/>
<dbReference type="PROSITE" id="PS51352">
    <property type="entry name" value="THIOREDOXIN_2"/>
    <property type="match status" value="1"/>
</dbReference>
<organism evidence="2 3">
    <name type="scientific">Spirosoma montaniterrae</name>
    <dbReference type="NCBI Taxonomy" id="1178516"/>
    <lineage>
        <taxon>Bacteria</taxon>
        <taxon>Pseudomonadati</taxon>
        <taxon>Bacteroidota</taxon>
        <taxon>Cytophagia</taxon>
        <taxon>Cytophagales</taxon>
        <taxon>Cytophagaceae</taxon>
        <taxon>Spirosoma</taxon>
    </lineage>
</organism>
<evidence type="ECO:0000313" key="2">
    <source>
        <dbReference type="EMBL" id="AQG78099.1"/>
    </source>
</evidence>
<dbReference type="SUPFAM" id="SSF52833">
    <property type="entry name" value="Thioredoxin-like"/>
    <property type="match status" value="1"/>
</dbReference>
<dbReference type="EMBL" id="CP014263">
    <property type="protein sequence ID" value="AQG78099.1"/>
    <property type="molecule type" value="Genomic_DNA"/>
</dbReference>
<proteinExistence type="predicted"/>
<keyword evidence="3" id="KW-1185">Reference proteome</keyword>
<feature type="domain" description="Thioredoxin" evidence="1">
    <location>
        <begin position="13"/>
        <end position="169"/>
    </location>
</feature>
<reference evidence="2 3" key="1">
    <citation type="submission" date="2016-01" db="EMBL/GenBank/DDBJ databases">
        <authorList>
            <person name="Oliw E.H."/>
        </authorList>
    </citation>
    <scope>NUCLEOTIDE SEQUENCE [LARGE SCALE GENOMIC DNA]</scope>
    <source>
        <strain evidence="2 3">DY10</strain>
    </source>
</reference>
<dbReference type="OrthoDB" id="662072at2"/>
<dbReference type="InterPro" id="IPR036249">
    <property type="entry name" value="Thioredoxin-like_sf"/>
</dbReference>
<dbReference type="Gene3D" id="3.40.30.10">
    <property type="entry name" value="Glutaredoxin"/>
    <property type="match status" value="1"/>
</dbReference>
<protein>
    <recommendedName>
        <fullName evidence="1">Thioredoxin domain-containing protein</fullName>
    </recommendedName>
</protein>
<gene>
    <name evidence="2" type="ORF">AWR27_01270</name>
</gene>
<name>A0A1P9WRV7_9BACT</name>